<sequence length="241" mass="26920">MKLITAFLPSQCCAVNLAFEESFFAAVKPASTAYLVFYENREAIVLGKSLTLDEEVCLHKRVPNVYRRISGGGTVLHTAGNLNYALFLSLDDYPELFNVSLSYDQLLTAIAAAIGKNVAVRGYSDLGYGVRGDVRKFSGNAQCRKRGWLMLHGTLVYAKQALRQIPWYLKMPPKQPAYRAGRPHREFMTNVLPCYSRAKLMHNLRLGLARHFGASLVATEAKNLPGYSVLNAPFQPEYKHS</sequence>
<dbReference type="KEGG" id="tpx:Turpa_2863"/>
<organism evidence="3 4">
    <name type="scientific">Turneriella parva (strain ATCC BAA-1111 / DSM 21527 / NCTC 11395 / H)</name>
    <name type="common">Leptospira parva</name>
    <dbReference type="NCBI Taxonomy" id="869212"/>
    <lineage>
        <taxon>Bacteria</taxon>
        <taxon>Pseudomonadati</taxon>
        <taxon>Spirochaetota</taxon>
        <taxon>Spirochaetia</taxon>
        <taxon>Leptospirales</taxon>
        <taxon>Leptospiraceae</taxon>
        <taxon>Turneriella</taxon>
    </lineage>
</organism>
<dbReference type="SUPFAM" id="SSF55681">
    <property type="entry name" value="Class II aaRS and biotin synthetases"/>
    <property type="match status" value="1"/>
</dbReference>
<dbReference type="RefSeq" id="WP_014804004.1">
    <property type="nucleotide sequence ID" value="NC_018020.1"/>
</dbReference>
<dbReference type="GO" id="GO:0005737">
    <property type="term" value="C:cytoplasm"/>
    <property type="evidence" value="ECO:0007669"/>
    <property type="project" value="TreeGrafter"/>
</dbReference>
<dbReference type="Gene3D" id="3.30.930.10">
    <property type="entry name" value="Bira Bifunctional Protein, Domain 2"/>
    <property type="match status" value="1"/>
</dbReference>
<dbReference type="UniPathway" id="UPA00537">
    <property type="reaction ID" value="UER00595"/>
</dbReference>
<keyword evidence="4" id="KW-1185">Reference proteome</keyword>
<comment type="pathway">
    <text evidence="1">Protein modification; protein lipoylation via exogenous pathway; protein N(6)-(lipoyl)lysine from lipoate: step 2/2.</text>
</comment>
<dbReference type="GO" id="GO:0016874">
    <property type="term" value="F:ligase activity"/>
    <property type="evidence" value="ECO:0007669"/>
    <property type="project" value="UniProtKB-KW"/>
</dbReference>
<dbReference type="InterPro" id="IPR004143">
    <property type="entry name" value="BPL_LPL_catalytic"/>
</dbReference>
<gene>
    <name evidence="3" type="ordered locus">Turpa_2863</name>
</gene>
<dbReference type="STRING" id="869212.Turpa_2863"/>
<evidence type="ECO:0000313" key="4">
    <source>
        <dbReference type="Proteomes" id="UP000006048"/>
    </source>
</evidence>
<dbReference type="GO" id="GO:0009249">
    <property type="term" value="P:protein lipoylation"/>
    <property type="evidence" value="ECO:0007669"/>
    <property type="project" value="InterPro"/>
</dbReference>
<dbReference type="InterPro" id="IPR045864">
    <property type="entry name" value="aa-tRNA-synth_II/BPL/LPL"/>
</dbReference>
<feature type="domain" description="BPL/LPL catalytic" evidence="2">
    <location>
        <begin position="29"/>
        <end position="212"/>
    </location>
</feature>
<dbReference type="HOGENOM" id="CLU_1151398_0_0_12"/>
<dbReference type="PROSITE" id="PS51733">
    <property type="entry name" value="BPL_LPL_CATALYTIC"/>
    <property type="match status" value="1"/>
</dbReference>
<dbReference type="PANTHER" id="PTHR12561:SF3">
    <property type="entry name" value="LIPOYLTRANSFERASE 1, MITOCHONDRIAL"/>
    <property type="match status" value="1"/>
</dbReference>
<evidence type="ECO:0000256" key="1">
    <source>
        <dbReference type="ARBA" id="ARBA00005085"/>
    </source>
</evidence>
<dbReference type="GO" id="GO:0017118">
    <property type="term" value="F:lipoyltransferase activity"/>
    <property type="evidence" value="ECO:0007669"/>
    <property type="project" value="TreeGrafter"/>
</dbReference>
<evidence type="ECO:0000259" key="2">
    <source>
        <dbReference type="PROSITE" id="PS51733"/>
    </source>
</evidence>
<keyword evidence="3" id="KW-0436">Ligase</keyword>
<proteinExistence type="predicted"/>
<dbReference type="EMBL" id="CP002959">
    <property type="protein sequence ID" value="AFM13502.1"/>
    <property type="molecule type" value="Genomic_DNA"/>
</dbReference>
<name>I4B895_TURPD</name>
<dbReference type="OrthoDB" id="9788148at2"/>
<evidence type="ECO:0000313" key="3">
    <source>
        <dbReference type="EMBL" id="AFM13502.1"/>
    </source>
</evidence>
<dbReference type="InterPro" id="IPR004562">
    <property type="entry name" value="LipoylTrfase_LipoateP_Ligase"/>
</dbReference>
<dbReference type="AlphaFoldDB" id="I4B895"/>
<protein>
    <submittedName>
        <fullName evidence="3">Biotin/lipoate A/B protein ligase</fullName>
    </submittedName>
</protein>
<reference evidence="3 4" key="1">
    <citation type="submission" date="2012-06" db="EMBL/GenBank/DDBJ databases">
        <title>The complete chromosome of genome of Turneriella parva DSM 21527.</title>
        <authorList>
            <consortium name="US DOE Joint Genome Institute (JGI-PGF)"/>
            <person name="Lucas S."/>
            <person name="Han J."/>
            <person name="Lapidus A."/>
            <person name="Bruce D."/>
            <person name="Goodwin L."/>
            <person name="Pitluck S."/>
            <person name="Peters L."/>
            <person name="Kyrpides N."/>
            <person name="Mavromatis K."/>
            <person name="Ivanova N."/>
            <person name="Mikhailova N."/>
            <person name="Chertkov O."/>
            <person name="Detter J.C."/>
            <person name="Tapia R."/>
            <person name="Han C."/>
            <person name="Land M."/>
            <person name="Hauser L."/>
            <person name="Markowitz V."/>
            <person name="Cheng J.-F."/>
            <person name="Hugenholtz P."/>
            <person name="Woyke T."/>
            <person name="Wu D."/>
            <person name="Gronow S."/>
            <person name="Wellnitz S."/>
            <person name="Brambilla E."/>
            <person name="Klenk H.-P."/>
            <person name="Eisen J.A."/>
        </authorList>
    </citation>
    <scope>NUCLEOTIDE SEQUENCE [LARGE SCALE GENOMIC DNA]</scope>
    <source>
        <strain evidence="4">ATCC BAA-1111 / DSM 21527 / NCTC 11395 / H</strain>
    </source>
</reference>
<dbReference type="Proteomes" id="UP000006048">
    <property type="component" value="Chromosome"/>
</dbReference>
<dbReference type="Pfam" id="PF21948">
    <property type="entry name" value="LplA-B_cat"/>
    <property type="match status" value="1"/>
</dbReference>
<dbReference type="PANTHER" id="PTHR12561">
    <property type="entry name" value="LIPOATE-PROTEIN LIGASE"/>
    <property type="match status" value="1"/>
</dbReference>
<accession>I4B895</accession>